<reference evidence="3 4" key="1">
    <citation type="journal article" date="2016" name="Mol. Biol. Evol.">
        <title>Comparative Genomics of Early-Diverging Mushroom-Forming Fungi Provides Insights into the Origins of Lignocellulose Decay Capabilities.</title>
        <authorList>
            <person name="Nagy L.G."/>
            <person name="Riley R."/>
            <person name="Tritt A."/>
            <person name="Adam C."/>
            <person name="Daum C."/>
            <person name="Floudas D."/>
            <person name="Sun H."/>
            <person name="Yadav J.S."/>
            <person name="Pangilinan J."/>
            <person name="Larsson K.H."/>
            <person name="Matsuura K."/>
            <person name="Barry K."/>
            <person name="Labutti K."/>
            <person name="Kuo R."/>
            <person name="Ohm R.A."/>
            <person name="Bhattacharya S.S."/>
            <person name="Shirouzu T."/>
            <person name="Yoshinaga Y."/>
            <person name="Martin F.M."/>
            <person name="Grigoriev I.V."/>
            <person name="Hibbett D.S."/>
        </authorList>
    </citation>
    <scope>NUCLEOTIDE SEQUENCE [LARGE SCALE GENOMIC DNA]</scope>
    <source>
        <strain evidence="3 4">HHB12029</strain>
    </source>
</reference>
<dbReference type="Gene3D" id="3.30.710.10">
    <property type="entry name" value="Potassium Channel Kv1.1, Chain A"/>
    <property type="match status" value="1"/>
</dbReference>
<protein>
    <recommendedName>
        <fullName evidence="2">BTB domain-containing protein</fullName>
    </recommendedName>
</protein>
<dbReference type="SMART" id="SM00225">
    <property type="entry name" value="BTB"/>
    <property type="match status" value="1"/>
</dbReference>
<dbReference type="InterPro" id="IPR000210">
    <property type="entry name" value="BTB/POZ_dom"/>
</dbReference>
<evidence type="ECO:0000259" key="2">
    <source>
        <dbReference type="PROSITE" id="PS50097"/>
    </source>
</evidence>
<dbReference type="OrthoDB" id="3157337at2759"/>
<organism evidence="3 4">
    <name type="scientific">Exidia glandulosa HHB12029</name>
    <dbReference type="NCBI Taxonomy" id="1314781"/>
    <lineage>
        <taxon>Eukaryota</taxon>
        <taxon>Fungi</taxon>
        <taxon>Dikarya</taxon>
        <taxon>Basidiomycota</taxon>
        <taxon>Agaricomycotina</taxon>
        <taxon>Agaricomycetes</taxon>
        <taxon>Auriculariales</taxon>
        <taxon>Exidiaceae</taxon>
        <taxon>Exidia</taxon>
    </lineage>
</organism>
<dbReference type="InParanoid" id="A0A165F5Y5"/>
<evidence type="ECO:0000256" key="1">
    <source>
        <dbReference type="SAM" id="MobiDB-lite"/>
    </source>
</evidence>
<accession>A0A165F5Y5</accession>
<dbReference type="AlphaFoldDB" id="A0A165F5Y5"/>
<dbReference type="SUPFAM" id="SSF54695">
    <property type="entry name" value="POZ domain"/>
    <property type="match status" value="1"/>
</dbReference>
<name>A0A165F5Y5_EXIGL</name>
<gene>
    <name evidence="3" type="ORF">EXIGLDRAFT_839224</name>
</gene>
<feature type="compositionally biased region" description="Low complexity" evidence="1">
    <location>
        <begin position="1"/>
        <end position="18"/>
    </location>
</feature>
<evidence type="ECO:0000313" key="4">
    <source>
        <dbReference type="Proteomes" id="UP000077266"/>
    </source>
</evidence>
<dbReference type="PROSITE" id="PS50097">
    <property type="entry name" value="BTB"/>
    <property type="match status" value="1"/>
</dbReference>
<dbReference type="InterPro" id="IPR011333">
    <property type="entry name" value="SKP1/BTB/POZ_sf"/>
</dbReference>
<dbReference type="EMBL" id="KV426100">
    <property type="protein sequence ID" value="KZV88435.1"/>
    <property type="molecule type" value="Genomic_DNA"/>
</dbReference>
<feature type="domain" description="BTB" evidence="2">
    <location>
        <begin position="52"/>
        <end position="117"/>
    </location>
</feature>
<feature type="region of interest" description="Disordered" evidence="1">
    <location>
        <begin position="1"/>
        <end position="27"/>
    </location>
</feature>
<evidence type="ECO:0000313" key="3">
    <source>
        <dbReference type="EMBL" id="KZV88435.1"/>
    </source>
</evidence>
<dbReference type="Pfam" id="PF00651">
    <property type="entry name" value="BTB"/>
    <property type="match status" value="1"/>
</dbReference>
<dbReference type="CDD" id="cd18186">
    <property type="entry name" value="BTB_POZ_ZBTB_KLHL-like"/>
    <property type="match status" value="1"/>
</dbReference>
<keyword evidence="4" id="KW-1185">Reference proteome</keyword>
<proteinExistence type="predicted"/>
<sequence length="333" mass="36891">MTSLPSTLSFFTPSSSTPHPKRASLPASPFATAVRRRPFGTTKSTKYWYEDGSVVFLVQKTLYKVHKSLLASAGERFADMFAVPPPGNGLGTEEDPMILTDLGVTSQGFEALLSVIYISLPLPTFTTADLVHILRLSSLLRCHTLRHFALDTLSTVHHARNMSALEMLRLAKECNVAQWVLPPLLEFSRLRTPLPVELGAELIARLAQARDVLLSRRISLILHGEVDLGVVDEYRVSAGNGMLPSIEEQPEDHVEHDECGDIIRRELTRLHALSAEEAPFPPEILVRSLPHLRIDLCARCSTMPITELELRVRAWLDLEGDLPAIEGILVGKS</sequence>
<dbReference type="Proteomes" id="UP000077266">
    <property type="component" value="Unassembled WGS sequence"/>
</dbReference>
<dbReference type="STRING" id="1314781.A0A165F5Y5"/>